<protein>
    <submittedName>
        <fullName evidence="2">Uncharacterized protein</fullName>
    </submittedName>
</protein>
<evidence type="ECO:0000313" key="2">
    <source>
        <dbReference type="EMBL" id="TFK82309.1"/>
    </source>
</evidence>
<gene>
    <name evidence="2" type="ORF">K466DRAFT_305127</name>
</gene>
<evidence type="ECO:0000313" key="3">
    <source>
        <dbReference type="Proteomes" id="UP000308197"/>
    </source>
</evidence>
<dbReference type="AlphaFoldDB" id="A0A5C3NZX4"/>
<sequence>MPTSKRTVTSLRLPQASRLGRRTSGCARGPLCRSQDKVHSHPFHGSPETDSLHRSVMRVASRRRGGSLRLRLRLRLRQLCLLRRLMVLGCSGTSVNPSIYGTTKRRDVRAPARSKDVSRRPSWRRTAQRDLSCV</sequence>
<dbReference type="EMBL" id="ML211499">
    <property type="protein sequence ID" value="TFK82309.1"/>
    <property type="molecule type" value="Genomic_DNA"/>
</dbReference>
<dbReference type="InParanoid" id="A0A5C3NZX4"/>
<evidence type="ECO:0000256" key="1">
    <source>
        <dbReference type="SAM" id="MobiDB-lite"/>
    </source>
</evidence>
<proteinExistence type="predicted"/>
<name>A0A5C3NZX4_9APHY</name>
<reference evidence="2 3" key="1">
    <citation type="journal article" date="2019" name="Nat. Ecol. Evol.">
        <title>Megaphylogeny resolves global patterns of mushroom evolution.</title>
        <authorList>
            <person name="Varga T."/>
            <person name="Krizsan K."/>
            <person name="Foldi C."/>
            <person name="Dima B."/>
            <person name="Sanchez-Garcia M."/>
            <person name="Sanchez-Ramirez S."/>
            <person name="Szollosi G.J."/>
            <person name="Szarkandi J.G."/>
            <person name="Papp V."/>
            <person name="Albert L."/>
            <person name="Andreopoulos W."/>
            <person name="Angelini C."/>
            <person name="Antonin V."/>
            <person name="Barry K.W."/>
            <person name="Bougher N.L."/>
            <person name="Buchanan P."/>
            <person name="Buyck B."/>
            <person name="Bense V."/>
            <person name="Catcheside P."/>
            <person name="Chovatia M."/>
            <person name="Cooper J."/>
            <person name="Damon W."/>
            <person name="Desjardin D."/>
            <person name="Finy P."/>
            <person name="Geml J."/>
            <person name="Haridas S."/>
            <person name="Hughes K."/>
            <person name="Justo A."/>
            <person name="Karasinski D."/>
            <person name="Kautmanova I."/>
            <person name="Kiss B."/>
            <person name="Kocsube S."/>
            <person name="Kotiranta H."/>
            <person name="LaButti K.M."/>
            <person name="Lechner B.E."/>
            <person name="Liimatainen K."/>
            <person name="Lipzen A."/>
            <person name="Lukacs Z."/>
            <person name="Mihaltcheva S."/>
            <person name="Morgado L.N."/>
            <person name="Niskanen T."/>
            <person name="Noordeloos M.E."/>
            <person name="Ohm R.A."/>
            <person name="Ortiz-Santana B."/>
            <person name="Ovrebo C."/>
            <person name="Racz N."/>
            <person name="Riley R."/>
            <person name="Savchenko A."/>
            <person name="Shiryaev A."/>
            <person name="Soop K."/>
            <person name="Spirin V."/>
            <person name="Szebenyi C."/>
            <person name="Tomsovsky M."/>
            <person name="Tulloss R.E."/>
            <person name="Uehling J."/>
            <person name="Grigoriev I.V."/>
            <person name="Vagvolgyi C."/>
            <person name="Papp T."/>
            <person name="Martin F.M."/>
            <person name="Miettinen O."/>
            <person name="Hibbett D.S."/>
            <person name="Nagy L.G."/>
        </authorList>
    </citation>
    <scope>NUCLEOTIDE SEQUENCE [LARGE SCALE GENOMIC DNA]</scope>
    <source>
        <strain evidence="2 3">HHB13444</strain>
    </source>
</reference>
<feature type="compositionally biased region" description="Basic and acidic residues" evidence="1">
    <location>
        <begin position="104"/>
        <end position="119"/>
    </location>
</feature>
<feature type="compositionally biased region" description="Polar residues" evidence="1">
    <location>
        <begin position="1"/>
        <end position="12"/>
    </location>
</feature>
<accession>A0A5C3NZX4</accession>
<keyword evidence="3" id="KW-1185">Reference proteome</keyword>
<feature type="region of interest" description="Disordered" evidence="1">
    <location>
        <begin position="1"/>
        <end position="55"/>
    </location>
</feature>
<organism evidence="2 3">
    <name type="scientific">Polyporus arcularius HHB13444</name>
    <dbReference type="NCBI Taxonomy" id="1314778"/>
    <lineage>
        <taxon>Eukaryota</taxon>
        <taxon>Fungi</taxon>
        <taxon>Dikarya</taxon>
        <taxon>Basidiomycota</taxon>
        <taxon>Agaricomycotina</taxon>
        <taxon>Agaricomycetes</taxon>
        <taxon>Polyporales</taxon>
        <taxon>Polyporaceae</taxon>
        <taxon>Polyporus</taxon>
    </lineage>
</organism>
<feature type="region of interest" description="Disordered" evidence="1">
    <location>
        <begin position="96"/>
        <end position="134"/>
    </location>
</feature>
<dbReference type="Proteomes" id="UP000308197">
    <property type="component" value="Unassembled WGS sequence"/>
</dbReference>